<evidence type="ECO:0000313" key="3">
    <source>
        <dbReference type="EMBL" id="ABS64742.1"/>
    </source>
</evidence>
<organism evidence="3 4">
    <name type="scientific">Parvibaculum lavamentivorans (strain DS-1 / DSM 13023 / NCIMB 13966)</name>
    <dbReference type="NCBI Taxonomy" id="402881"/>
    <lineage>
        <taxon>Bacteria</taxon>
        <taxon>Pseudomonadati</taxon>
        <taxon>Pseudomonadota</taxon>
        <taxon>Alphaproteobacteria</taxon>
        <taxon>Hyphomicrobiales</taxon>
        <taxon>Parvibaculaceae</taxon>
        <taxon>Parvibaculum</taxon>
    </lineage>
</organism>
<gene>
    <name evidence="3" type="ordered locus">Plav_3135</name>
</gene>
<dbReference type="EMBL" id="CP000774">
    <property type="protein sequence ID" value="ABS64742.1"/>
    <property type="molecule type" value="Genomic_DNA"/>
</dbReference>
<dbReference type="KEGG" id="pla:Plav_3135"/>
<dbReference type="eggNOG" id="COG2867">
    <property type="taxonomic scope" value="Bacteria"/>
</dbReference>
<dbReference type="PANTHER" id="PTHR12901:SF10">
    <property type="entry name" value="COENZYME Q-BINDING PROTEIN COQ10, MITOCHONDRIAL"/>
    <property type="match status" value="1"/>
</dbReference>
<evidence type="ECO:0000256" key="1">
    <source>
        <dbReference type="ARBA" id="ARBA00008918"/>
    </source>
</evidence>
<evidence type="ECO:0000313" key="4">
    <source>
        <dbReference type="Proteomes" id="UP000006377"/>
    </source>
</evidence>
<dbReference type="GO" id="GO:0045333">
    <property type="term" value="P:cellular respiration"/>
    <property type="evidence" value="ECO:0007669"/>
    <property type="project" value="InterPro"/>
</dbReference>
<dbReference type="HOGENOM" id="CLU_079653_3_0_5"/>
<dbReference type="RefSeq" id="WP_012112064.1">
    <property type="nucleotide sequence ID" value="NC_009719.1"/>
</dbReference>
<sequence>MAAHEHVRDVPYAPEEMFSLVAGIDRYPEFLPWCSGARIRRREMENGKEVLLADLIVSYKVFREQFTSRVTLDREAFIIDVGYVQGPFSYLHNNWRFEPLPDGGTRIHFCIDFEFRSATLQKMIGAVFSKAFGRMMEAFIARADELYGVRETSAGIVAPAG</sequence>
<protein>
    <submittedName>
        <fullName evidence="3">Cyclase/dehydrase</fullName>
    </submittedName>
</protein>
<dbReference type="SUPFAM" id="SSF55961">
    <property type="entry name" value="Bet v1-like"/>
    <property type="match status" value="1"/>
</dbReference>
<name>A7HXV9_PARL1</name>
<dbReference type="Gene3D" id="3.30.530.20">
    <property type="match status" value="1"/>
</dbReference>
<dbReference type="InterPro" id="IPR044996">
    <property type="entry name" value="COQ10-like"/>
</dbReference>
<accession>A7HXV9</accession>
<dbReference type="GO" id="GO:0048039">
    <property type="term" value="F:ubiquinone binding"/>
    <property type="evidence" value="ECO:0007669"/>
    <property type="project" value="InterPro"/>
</dbReference>
<dbReference type="STRING" id="402881.Plav_3135"/>
<dbReference type="OrthoDB" id="9804759at2"/>
<dbReference type="InterPro" id="IPR005031">
    <property type="entry name" value="COQ10_START"/>
</dbReference>
<proteinExistence type="inferred from homology"/>
<feature type="domain" description="Coenzyme Q-binding protein COQ10 START" evidence="2">
    <location>
        <begin position="10"/>
        <end position="139"/>
    </location>
</feature>
<dbReference type="AlphaFoldDB" id="A7HXV9"/>
<dbReference type="Proteomes" id="UP000006377">
    <property type="component" value="Chromosome"/>
</dbReference>
<dbReference type="CDD" id="cd07813">
    <property type="entry name" value="COQ10p_like"/>
    <property type="match status" value="1"/>
</dbReference>
<evidence type="ECO:0000259" key="2">
    <source>
        <dbReference type="Pfam" id="PF03364"/>
    </source>
</evidence>
<reference evidence="3 4" key="1">
    <citation type="journal article" date="2011" name="Stand. Genomic Sci.">
        <title>Complete genome sequence of Parvibaculum lavamentivorans type strain (DS-1(T)).</title>
        <authorList>
            <person name="Schleheck D."/>
            <person name="Weiss M."/>
            <person name="Pitluck S."/>
            <person name="Bruce D."/>
            <person name="Land M.L."/>
            <person name="Han S."/>
            <person name="Saunders E."/>
            <person name="Tapia R."/>
            <person name="Detter C."/>
            <person name="Brettin T."/>
            <person name="Han J."/>
            <person name="Woyke T."/>
            <person name="Goodwin L."/>
            <person name="Pennacchio L."/>
            <person name="Nolan M."/>
            <person name="Cook A.M."/>
            <person name="Kjelleberg S."/>
            <person name="Thomas T."/>
        </authorList>
    </citation>
    <scope>NUCLEOTIDE SEQUENCE [LARGE SCALE GENOMIC DNA]</scope>
    <source>
        <strain evidence="4">DS-1 / DSM 13023 / NCIMB 13966</strain>
    </source>
</reference>
<dbReference type="InterPro" id="IPR023393">
    <property type="entry name" value="START-like_dom_sf"/>
</dbReference>
<dbReference type="Pfam" id="PF03364">
    <property type="entry name" value="Polyketide_cyc"/>
    <property type="match status" value="1"/>
</dbReference>
<keyword evidence="4" id="KW-1185">Reference proteome</keyword>
<comment type="similarity">
    <text evidence="1">Belongs to the ribosome association toxin RatA family.</text>
</comment>
<dbReference type="PANTHER" id="PTHR12901">
    <property type="entry name" value="SPERM PROTEIN HOMOLOG"/>
    <property type="match status" value="1"/>
</dbReference>